<protein>
    <submittedName>
        <fullName evidence="2">Uncharacterized protein</fullName>
    </submittedName>
</protein>
<keyword evidence="1" id="KW-1133">Transmembrane helix</keyword>
<dbReference type="Proteomes" id="UP001236663">
    <property type="component" value="Unassembled WGS sequence"/>
</dbReference>
<keyword evidence="1" id="KW-0472">Membrane</keyword>
<evidence type="ECO:0000256" key="1">
    <source>
        <dbReference type="SAM" id="Phobius"/>
    </source>
</evidence>
<feature type="transmembrane region" description="Helical" evidence="1">
    <location>
        <begin position="20"/>
        <end position="38"/>
    </location>
</feature>
<gene>
    <name evidence="2" type="ORF">QWZ15_02060</name>
</gene>
<dbReference type="EMBL" id="JAUFQS010000003">
    <property type="protein sequence ID" value="MDN3686601.1"/>
    <property type="molecule type" value="Genomic_DNA"/>
</dbReference>
<keyword evidence="3" id="KW-1185">Reference proteome</keyword>
<reference evidence="3" key="1">
    <citation type="journal article" date="2019" name="Int. J. Syst. Evol. Microbiol.">
        <title>The Global Catalogue of Microorganisms (GCM) 10K type strain sequencing project: providing services to taxonomists for standard genome sequencing and annotation.</title>
        <authorList>
            <consortium name="The Broad Institute Genomics Platform"/>
            <consortium name="The Broad Institute Genome Sequencing Center for Infectious Disease"/>
            <person name="Wu L."/>
            <person name="Ma J."/>
        </authorList>
    </citation>
    <scope>NUCLEOTIDE SEQUENCE [LARGE SCALE GENOMIC DNA]</scope>
    <source>
        <strain evidence="3">CECT 7706</strain>
    </source>
</reference>
<name>A0ABT8C2R2_9BACT</name>
<proteinExistence type="predicted"/>
<dbReference type="RefSeq" id="WP_163384757.1">
    <property type="nucleotide sequence ID" value="NZ_JAUFQS010000003.1"/>
</dbReference>
<comment type="caution">
    <text evidence="2">The sequence shown here is derived from an EMBL/GenBank/DDBJ whole genome shotgun (WGS) entry which is preliminary data.</text>
</comment>
<evidence type="ECO:0000313" key="2">
    <source>
        <dbReference type="EMBL" id="MDN3686601.1"/>
    </source>
</evidence>
<evidence type="ECO:0000313" key="3">
    <source>
        <dbReference type="Proteomes" id="UP001236663"/>
    </source>
</evidence>
<sequence>MEELSDLTENEQMIASLFKLGYTSRIMATIMGIFYDGTKKARYRLNKKSLQNGGL</sequence>
<keyword evidence="1" id="KW-0812">Transmembrane</keyword>
<organism evidence="2 3">
    <name type="scientific">Cyclobacterium jeungdonense</name>
    <dbReference type="NCBI Taxonomy" id="708087"/>
    <lineage>
        <taxon>Bacteria</taxon>
        <taxon>Pseudomonadati</taxon>
        <taxon>Bacteroidota</taxon>
        <taxon>Cytophagia</taxon>
        <taxon>Cytophagales</taxon>
        <taxon>Cyclobacteriaceae</taxon>
        <taxon>Cyclobacterium</taxon>
    </lineage>
</organism>
<accession>A0ABT8C2R2</accession>